<comment type="caution">
    <text evidence="2">The sequence shown here is derived from an EMBL/GenBank/DDBJ whole genome shotgun (WGS) entry which is preliminary data.</text>
</comment>
<name>A0A845G1F1_9BURK</name>
<dbReference type="Proteomes" id="UP000470302">
    <property type="component" value="Unassembled WGS sequence"/>
</dbReference>
<evidence type="ECO:0008006" key="4">
    <source>
        <dbReference type="Google" id="ProtNLM"/>
    </source>
</evidence>
<dbReference type="InterPro" id="IPR035901">
    <property type="entry name" value="GIY-YIG_endonuc_sf"/>
</dbReference>
<dbReference type="SUPFAM" id="SSF82771">
    <property type="entry name" value="GIY-YIG endonuclease"/>
    <property type="match status" value="1"/>
</dbReference>
<dbReference type="EMBL" id="WWCW01000029">
    <property type="protein sequence ID" value="MYM87691.1"/>
    <property type="molecule type" value="Genomic_DNA"/>
</dbReference>
<proteinExistence type="predicted"/>
<gene>
    <name evidence="2" type="ORF">GTP91_10915</name>
</gene>
<evidence type="ECO:0000256" key="1">
    <source>
        <dbReference type="SAM" id="MobiDB-lite"/>
    </source>
</evidence>
<accession>A0A845G1F1</accession>
<dbReference type="CDD" id="cd00719">
    <property type="entry name" value="GIY-YIG_SF"/>
    <property type="match status" value="1"/>
</dbReference>
<sequence length="246" mass="27784">MHFLYVFDFLQTVSVQLKETLEHLEETVLDPKSLLDLARYQREIGSQQGVYVVHYEGSPKYVGKAINVADRLSQHLTKLLGRKGIDPDAIGYKSLLLDKSMSTAANEGILISMFRAEHKDMWNGGGFGPKDPGKERDTTKPGKFDQTYPILDDFQVELKTDEQNRIQLGEMFNAMKAQLPYVFRFDVPAENLGQTIVLANDNRSARDLLQAGVTFLGEGWKGAIISYGMVLYKTSKHYQYGIELLP</sequence>
<feature type="compositionally biased region" description="Basic and acidic residues" evidence="1">
    <location>
        <begin position="131"/>
        <end position="143"/>
    </location>
</feature>
<dbReference type="RefSeq" id="WP_161096810.1">
    <property type="nucleotide sequence ID" value="NZ_WWCW01000029.1"/>
</dbReference>
<protein>
    <recommendedName>
        <fullName evidence="4">GIY-YIG nuclease family protein</fullName>
    </recommendedName>
</protein>
<evidence type="ECO:0000313" key="2">
    <source>
        <dbReference type="EMBL" id="MYM87691.1"/>
    </source>
</evidence>
<reference evidence="2 3" key="1">
    <citation type="submission" date="2020-01" db="EMBL/GenBank/DDBJ databases">
        <title>Novel species isolated from a subtropical stream in China.</title>
        <authorList>
            <person name="Lu H."/>
        </authorList>
    </citation>
    <scope>NUCLEOTIDE SEQUENCE [LARGE SCALE GENOMIC DNA]</scope>
    <source>
        <strain evidence="2 3">FT82W</strain>
    </source>
</reference>
<organism evidence="2 3">
    <name type="scientific">Duganella vulcania</name>
    <dbReference type="NCBI Taxonomy" id="2692166"/>
    <lineage>
        <taxon>Bacteria</taxon>
        <taxon>Pseudomonadati</taxon>
        <taxon>Pseudomonadota</taxon>
        <taxon>Betaproteobacteria</taxon>
        <taxon>Burkholderiales</taxon>
        <taxon>Oxalobacteraceae</taxon>
        <taxon>Telluria group</taxon>
        <taxon>Duganella</taxon>
    </lineage>
</organism>
<evidence type="ECO:0000313" key="3">
    <source>
        <dbReference type="Proteomes" id="UP000470302"/>
    </source>
</evidence>
<feature type="region of interest" description="Disordered" evidence="1">
    <location>
        <begin position="124"/>
        <end position="143"/>
    </location>
</feature>
<dbReference type="AlphaFoldDB" id="A0A845G1F1"/>